<dbReference type="GO" id="GO:0042773">
    <property type="term" value="P:ATP synthesis coupled electron transport"/>
    <property type="evidence" value="ECO:0007669"/>
    <property type="project" value="TreeGrafter"/>
</dbReference>
<dbReference type="GO" id="GO:0004129">
    <property type="term" value="F:cytochrome-c oxidase activity"/>
    <property type="evidence" value="ECO:0007669"/>
    <property type="project" value="UniProtKB-EC"/>
</dbReference>
<dbReference type="SUPFAM" id="SSF46626">
    <property type="entry name" value="Cytochrome c"/>
    <property type="match status" value="1"/>
</dbReference>
<evidence type="ECO:0000313" key="21">
    <source>
        <dbReference type="Proteomes" id="UP000319865"/>
    </source>
</evidence>
<keyword evidence="4 16" id="KW-0349">Heme</keyword>
<keyword evidence="21" id="KW-1185">Reference proteome</keyword>
<feature type="domain" description="Cytochrome c" evidence="19">
    <location>
        <begin position="229"/>
        <end position="321"/>
    </location>
</feature>
<keyword evidence="6 17" id="KW-0812">Transmembrane</keyword>
<evidence type="ECO:0000256" key="4">
    <source>
        <dbReference type="ARBA" id="ARBA00022617"/>
    </source>
</evidence>
<dbReference type="EMBL" id="VFQE01000001">
    <property type="protein sequence ID" value="TQN42558.1"/>
    <property type="molecule type" value="Genomic_DNA"/>
</dbReference>
<evidence type="ECO:0000256" key="6">
    <source>
        <dbReference type="ARBA" id="ARBA00022692"/>
    </source>
</evidence>
<dbReference type="InterPro" id="IPR045187">
    <property type="entry name" value="CcO_II"/>
</dbReference>
<keyword evidence="10 16" id="KW-0408">Iron</keyword>
<comment type="similarity">
    <text evidence="2">Belongs to the cytochrome c oxidase subunit 2 family.</text>
</comment>
<dbReference type="GO" id="GO:0020037">
    <property type="term" value="F:heme binding"/>
    <property type="evidence" value="ECO:0007669"/>
    <property type="project" value="InterPro"/>
</dbReference>
<protein>
    <recommendedName>
        <fullName evidence="14">Cytochrome aa3 subunit 2</fullName>
    </recommendedName>
</protein>
<dbReference type="Proteomes" id="UP000319865">
    <property type="component" value="Unassembled WGS sequence"/>
</dbReference>
<evidence type="ECO:0000256" key="12">
    <source>
        <dbReference type="ARBA" id="ARBA00023136"/>
    </source>
</evidence>
<evidence type="ECO:0000256" key="10">
    <source>
        <dbReference type="ARBA" id="ARBA00023004"/>
    </source>
</evidence>
<keyword evidence="12 17" id="KW-0472">Membrane</keyword>
<name>A0A543PEQ6_9ACTN</name>
<gene>
    <name evidence="20" type="ORF">FHU33_1962</name>
</gene>
<evidence type="ECO:0000256" key="16">
    <source>
        <dbReference type="PROSITE-ProRule" id="PRU00433"/>
    </source>
</evidence>
<sequence>MILYTEALPVAAPAPGSVLDPVGPDAASIAGLTWFMIALGGLLWLATVVFLVLALRHRARRAPQRNTRGAKAFIAVWGVVIPMLVLPAVFAYSLVVGIGVSRPAPPEALDIEVVGYQFWWEVRYPDSGVVTANEVHVPVGRPVQLQLNSADVIHSLWVPPVSGKVDLVPGRENTMTFQVDEPGTYLGECAEFCGIQHARMQFVLVAQPEEEFEEHLRTLQLSSGTPDTDPERAGRDVFLSASCGDCHRIEDVSEGGMAPAPDLTHLASRDTIAAGMLENNRGNLAGWILDPQGLKPGVRMPPNNLGGDDLQALLVYLESLE</sequence>
<evidence type="ECO:0000259" key="19">
    <source>
        <dbReference type="PROSITE" id="PS51007"/>
    </source>
</evidence>
<dbReference type="PROSITE" id="PS00078">
    <property type="entry name" value="COX2"/>
    <property type="match status" value="1"/>
</dbReference>
<comment type="caution">
    <text evidence="20">The sequence shown here is derived from an EMBL/GenBank/DDBJ whole genome shotgun (WGS) entry which is preliminary data.</text>
</comment>
<dbReference type="PROSITE" id="PS51007">
    <property type="entry name" value="CYTC"/>
    <property type="match status" value="1"/>
</dbReference>
<keyword evidence="11" id="KW-0186">Copper</keyword>
<dbReference type="GO" id="GO:0016020">
    <property type="term" value="C:membrane"/>
    <property type="evidence" value="ECO:0007669"/>
    <property type="project" value="UniProtKB-SubCell"/>
</dbReference>
<dbReference type="GO" id="GO:0016491">
    <property type="term" value="F:oxidoreductase activity"/>
    <property type="evidence" value="ECO:0007669"/>
    <property type="project" value="InterPro"/>
</dbReference>
<dbReference type="PANTHER" id="PTHR22888:SF9">
    <property type="entry name" value="CYTOCHROME C OXIDASE SUBUNIT 2"/>
    <property type="match status" value="1"/>
</dbReference>
<evidence type="ECO:0000256" key="11">
    <source>
        <dbReference type="ARBA" id="ARBA00023008"/>
    </source>
</evidence>
<evidence type="ECO:0000313" key="20">
    <source>
        <dbReference type="EMBL" id="TQN42558.1"/>
    </source>
</evidence>
<evidence type="ECO:0000256" key="15">
    <source>
        <dbReference type="ARBA" id="ARBA00047816"/>
    </source>
</evidence>
<dbReference type="AlphaFoldDB" id="A0A543PEQ6"/>
<dbReference type="InterPro" id="IPR002429">
    <property type="entry name" value="CcO_II-like_C"/>
</dbReference>
<dbReference type="InterPro" id="IPR008972">
    <property type="entry name" value="Cupredoxin"/>
</dbReference>
<dbReference type="SUPFAM" id="SSF49503">
    <property type="entry name" value="Cupredoxins"/>
    <property type="match status" value="1"/>
</dbReference>
<feature type="transmembrane region" description="Helical" evidence="17">
    <location>
        <begin position="29"/>
        <end position="53"/>
    </location>
</feature>
<dbReference type="Pfam" id="PF00116">
    <property type="entry name" value="COX2"/>
    <property type="match status" value="1"/>
</dbReference>
<comment type="function">
    <text evidence="13">Subunits I and II form the functional core of the enzyme complex. Electrons originating in cytochrome c are transferred via heme a and Cu(A) to the binuclear center formed by heme a3 and Cu(B).</text>
</comment>
<feature type="domain" description="Cytochrome oxidase subunit II copper A binding" evidence="18">
    <location>
        <begin position="106"/>
        <end position="218"/>
    </location>
</feature>
<dbReference type="PANTHER" id="PTHR22888">
    <property type="entry name" value="CYTOCHROME C OXIDASE, SUBUNIT II"/>
    <property type="match status" value="1"/>
</dbReference>
<evidence type="ECO:0000256" key="7">
    <source>
        <dbReference type="ARBA" id="ARBA00022723"/>
    </source>
</evidence>
<comment type="catalytic activity">
    <reaction evidence="15">
        <text>4 Fe(II)-[cytochrome c] + O2 + 8 H(+)(in) = 4 Fe(III)-[cytochrome c] + 2 H2O + 4 H(+)(out)</text>
        <dbReference type="Rhea" id="RHEA:11436"/>
        <dbReference type="Rhea" id="RHEA-COMP:10350"/>
        <dbReference type="Rhea" id="RHEA-COMP:14399"/>
        <dbReference type="ChEBI" id="CHEBI:15377"/>
        <dbReference type="ChEBI" id="CHEBI:15378"/>
        <dbReference type="ChEBI" id="CHEBI:15379"/>
        <dbReference type="ChEBI" id="CHEBI:29033"/>
        <dbReference type="ChEBI" id="CHEBI:29034"/>
        <dbReference type="EC" id="7.1.1.9"/>
    </reaction>
</comment>
<evidence type="ECO:0000259" key="18">
    <source>
        <dbReference type="PROSITE" id="PS50857"/>
    </source>
</evidence>
<dbReference type="InterPro" id="IPR001505">
    <property type="entry name" value="Copper_CuA"/>
</dbReference>
<dbReference type="InterPro" id="IPR009056">
    <property type="entry name" value="Cyt_c-like_dom"/>
</dbReference>
<keyword evidence="5" id="KW-0679">Respiratory chain</keyword>
<dbReference type="Gene3D" id="2.60.40.420">
    <property type="entry name" value="Cupredoxins - blue copper proteins"/>
    <property type="match status" value="1"/>
</dbReference>
<dbReference type="InterPro" id="IPR036909">
    <property type="entry name" value="Cyt_c-like_dom_sf"/>
</dbReference>
<evidence type="ECO:0000256" key="1">
    <source>
        <dbReference type="ARBA" id="ARBA00004141"/>
    </source>
</evidence>
<comment type="subcellular location">
    <subcellularLocation>
        <location evidence="1">Membrane</location>
        <topology evidence="1">Multi-pass membrane protein</topology>
    </subcellularLocation>
</comment>
<evidence type="ECO:0000256" key="9">
    <source>
        <dbReference type="ARBA" id="ARBA00022989"/>
    </source>
</evidence>
<keyword evidence="3" id="KW-0813">Transport</keyword>
<proteinExistence type="inferred from homology"/>
<keyword evidence="9 17" id="KW-1133">Transmembrane helix</keyword>
<evidence type="ECO:0000256" key="5">
    <source>
        <dbReference type="ARBA" id="ARBA00022660"/>
    </source>
</evidence>
<keyword evidence="7 16" id="KW-0479">Metal-binding</keyword>
<reference evidence="20 21" key="1">
    <citation type="submission" date="2019-06" db="EMBL/GenBank/DDBJ databases">
        <title>Sequencing the genomes of 1000 actinobacteria strains.</title>
        <authorList>
            <person name="Klenk H.-P."/>
        </authorList>
    </citation>
    <scope>NUCLEOTIDE SEQUENCE [LARGE SCALE GENOMIC DNA]</scope>
    <source>
        <strain evidence="20 21">DSM 46837</strain>
    </source>
</reference>
<evidence type="ECO:0000256" key="2">
    <source>
        <dbReference type="ARBA" id="ARBA00007866"/>
    </source>
</evidence>
<evidence type="ECO:0000256" key="3">
    <source>
        <dbReference type="ARBA" id="ARBA00022448"/>
    </source>
</evidence>
<dbReference type="RefSeq" id="WP_170182387.1">
    <property type="nucleotide sequence ID" value="NZ_VFQE01000001.1"/>
</dbReference>
<accession>A0A543PEQ6</accession>
<feature type="transmembrane region" description="Helical" evidence="17">
    <location>
        <begin position="74"/>
        <end position="95"/>
    </location>
</feature>
<dbReference type="GO" id="GO:0005507">
    <property type="term" value="F:copper ion binding"/>
    <property type="evidence" value="ECO:0007669"/>
    <property type="project" value="InterPro"/>
</dbReference>
<evidence type="ECO:0000256" key="17">
    <source>
        <dbReference type="SAM" id="Phobius"/>
    </source>
</evidence>
<dbReference type="Pfam" id="PF00034">
    <property type="entry name" value="Cytochrom_C"/>
    <property type="match status" value="1"/>
</dbReference>
<dbReference type="NCBIfam" id="TIGR02866">
    <property type="entry name" value="CoxB"/>
    <property type="match status" value="1"/>
</dbReference>
<evidence type="ECO:0000256" key="8">
    <source>
        <dbReference type="ARBA" id="ARBA00022982"/>
    </source>
</evidence>
<dbReference type="PROSITE" id="PS50857">
    <property type="entry name" value="COX2_CUA"/>
    <property type="match status" value="1"/>
</dbReference>
<dbReference type="InterPro" id="IPR034236">
    <property type="entry name" value="CuRO_CcO_Caa3_II"/>
</dbReference>
<dbReference type="CDD" id="cd04213">
    <property type="entry name" value="CuRO_CcO_Caa3_II"/>
    <property type="match status" value="1"/>
</dbReference>
<keyword evidence="8" id="KW-0249">Electron transport</keyword>
<evidence type="ECO:0000256" key="14">
    <source>
        <dbReference type="ARBA" id="ARBA00031399"/>
    </source>
</evidence>
<evidence type="ECO:0000256" key="13">
    <source>
        <dbReference type="ARBA" id="ARBA00024688"/>
    </source>
</evidence>
<organism evidence="20 21">
    <name type="scientific">Blastococcus colisei</name>
    <dbReference type="NCBI Taxonomy" id="1564162"/>
    <lineage>
        <taxon>Bacteria</taxon>
        <taxon>Bacillati</taxon>
        <taxon>Actinomycetota</taxon>
        <taxon>Actinomycetes</taxon>
        <taxon>Geodermatophilales</taxon>
        <taxon>Geodermatophilaceae</taxon>
        <taxon>Blastococcus</taxon>
    </lineage>
</organism>
<dbReference type="InterPro" id="IPR014222">
    <property type="entry name" value="Cyt_c_oxidase_su2"/>
</dbReference>